<dbReference type="SUPFAM" id="SSF52540">
    <property type="entry name" value="P-loop containing nucleoside triphosphate hydrolases"/>
    <property type="match status" value="1"/>
</dbReference>
<feature type="domain" description="UvrD-like helicase ATP-binding" evidence="6">
    <location>
        <begin position="172"/>
        <end position="449"/>
    </location>
</feature>
<evidence type="ECO:0000256" key="3">
    <source>
        <dbReference type="ARBA" id="ARBA00022806"/>
    </source>
</evidence>
<evidence type="ECO:0000256" key="5">
    <source>
        <dbReference type="PROSITE-ProRule" id="PRU00560"/>
    </source>
</evidence>
<dbReference type="InterPro" id="IPR006597">
    <property type="entry name" value="Sel1-like"/>
</dbReference>
<name>A0A285TP97_9BACL</name>
<dbReference type="PANTHER" id="PTHR21529:SF4">
    <property type="entry name" value="TPR AND ANKYRIN REPEAT-CONTAINING PROTEIN 1"/>
    <property type="match status" value="1"/>
</dbReference>
<dbReference type="EMBL" id="OBMQ01000014">
    <property type="protein sequence ID" value="SOC22754.1"/>
    <property type="molecule type" value="Genomic_DNA"/>
</dbReference>
<dbReference type="PANTHER" id="PTHR21529">
    <property type="entry name" value="MAMMARY TURMOR VIRUS RECEPTOR HOMOLOG 1, 2 MTVR1, 2"/>
    <property type="match status" value="1"/>
</dbReference>
<keyword evidence="2 5" id="KW-0378">Hydrolase</keyword>
<evidence type="ECO:0000259" key="6">
    <source>
        <dbReference type="PROSITE" id="PS51198"/>
    </source>
</evidence>
<dbReference type="InterPro" id="IPR014016">
    <property type="entry name" value="UvrD-like_ATP-bd"/>
</dbReference>
<dbReference type="GO" id="GO:0005524">
    <property type="term" value="F:ATP binding"/>
    <property type="evidence" value="ECO:0007669"/>
    <property type="project" value="UniProtKB-UniRule"/>
</dbReference>
<keyword evidence="1 5" id="KW-0547">Nucleotide-binding</keyword>
<protein>
    <submittedName>
        <fullName evidence="7">AAA domain-containing protein</fullName>
    </submittedName>
</protein>
<dbReference type="SUPFAM" id="SSF81901">
    <property type="entry name" value="HCP-like"/>
    <property type="match status" value="1"/>
</dbReference>
<proteinExistence type="predicted"/>
<sequence length="1053" mass="125177">MYTVCLHDYAKEEVQTLSVDEMNRVEKRLHRLRNGLWKNGTRVKRLQAVNKKLNIFEARIDKGNRMLFSIYYDSDLLETIILVFRLSLHHDDVIRIARTIVDDDLDYELYQTEEIETTESFEQFANHHKELWKNDYYFHQFQQLKAYEIDEETLTRFMMKQDEDLEEFWEMKLRLTSEQRSLLKMDLPLLISGTAGSGKTTILIHKLLEGPAVSKLYITYSKQLRDEAEKQFLSLVKGLDEEEEYKRQTTFLTFKDFLKRHMEERFQTIVTKDHFIQYYQKLSKGQHLEKEFPALMLWEEFRGVIKGGLFQSSHTFLSENEYVALSSNEAPNFYKNRKKVYRIFLSYQEYLAKHYLIDEQDLLQKLLKLDLPSFEMVLCDEIQDLTMHHIKLLFKLANNKPNRLMFAGDDHQVVHHSGFRWENVKNAFYHTFKIGISDVHSLSKNFRNTGNIASFAREINQLQKDYTDFKYKSDQTVPFQYGEMPKLLKDIEDHALFPTFNHFGPYDAILIRDEESKEQLTKDLAQSSKQPLLFTIYEAKGLEFRKVLLWKILHDESSEAKQWKKIVNRINKNELFQDDLVMQRFIRYEASLLYVAVTRGMKECWIYDGPTSADIWNMEHIQKQLEIQTSVNLQKEDIDYSDADWKERGDLFFKRGLYDQAKNCYLHVSADEEVKNRILVCRAYIEKQHANYEEAGNLFRNAQLYDEAIECFEVAEQYAAIFKICKRADPAEKNPKWISLKNEYKIKEFDSNKQWVGSGIYCKRQRYYKEALLRFEIDGDDQTDSINDVYHLAINDTNLPLEELKKIGHFFKTSAKYRDEQKVNNIQTRLDFLRDLAYIKDMLQLIQPDYNDYGENLIVETFKVNNQLKNLTPHFSFEDPHVQYIFALMAENLGMSEGTIRVMLKRAADKNHPQAQFTLGAMLEDINQMEEAVYYYKKAANQQHPFATFNLANYYLSVNNAKEGMYWMNHALELKFEDAYSELAYHLFKGDVIPKDEKRAELLQREYKKVVQERKKQETLLKNQVETRKKEIDRMYSINVQSAPKNNFQISFF</sequence>
<dbReference type="InterPro" id="IPR011990">
    <property type="entry name" value="TPR-like_helical_dom_sf"/>
</dbReference>
<dbReference type="Proteomes" id="UP000219636">
    <property type="component" value="Unassembled WGS sequence"/>
</dbReference>
<keyword evidence="8" id="KW-1185">Reference proteome</keyword>
<dbReference type="Pfam" id="PF00580">
    <property type="entry name" value="UvrD-helicase"/>
    <property type="match status" value="1"/>
</dbReference>
<evidence type="ECO:0000313" key="8">
    <source>
        <dbReference type="Proteomes" id="UP000219636"/>
    </source>
</evidence>
<evidence type="ECO:0000256" key="1">
    <source>
        <dbReference type="ARBA" id="ARBA00022741"/>
    </source>
</evidence>
<keyword evidence="3 5" id="KW-0347">Helicase</keyword>
<evidence type="ECO:0000256" key="2">
    <source>
        <dbReference type="ARBA" id="ARBA00022801"/>
    </source>
</evidence>
<dbReference type="GO" id="GO:0004386">
    <property type="term" value="F:helicase activity"/>
    <property type="evidence" value="ECO:0007669"/>
    <property type="project" value="UniProtKB-UniRule"/>
</dbReference>
<accession>A0A285TP97</accession>
<dbReference type="InterPro" id="IPR027417">
    <property type="entry name" value="P-loop_NTPase"/>
</dbReference>
<evidence type="ECO:0000313" key="7">
    <source>
        <dbReference type="EMBL" id="SOC22754.1"/>
    </source>
</evidence>
<dbReference type="Gene3D" id="1.25.40.10">
    <property type="entry name" value="Tetratricopeptide repeat domain"/>
    <property type="match status" value="1"/>
</dbReference>
<gene>
    <name evidence="7" type="ORF">SAMN05880501_11489</name>
</gene>
<dbReference type="SMART" id="SM00671">
    <property type="entry name" value="SEL1"/>
    <property type="match status" value="3"/>
</dbReference>
<dbReference type="OrthoDB" id="9787585at2"/>
<organism evidence="7 8">
    <name type="scientific">Ureibacillus xyleni</name>
    <dbReference type="NCBI Taxonomy" id="614648"/>
    <lineage>
        <taxon>Bacteria</taxon>
        <taxon>Bacillati</taxon>
        <taxon>Bacillota</taxon>
        <taxon>Bacilli</taxon>
        <taxon>Bacillales</taxon>
        <taxon>Caryophanaceae</taxon>
        <taxon>Ureibacillus</taxon>
    </lineage>
</organism>
<dbReference type="Gene3D" id="3.40.50.300">
    <property type="entry name" value="P-loop containing nucleotide triphosphate hydrolases"/>
    <property type="match status" value="2"/>
</dbReference>
<keyword evidence="4 5" id="KW-0067">ATP-binding</keyword>
<dbReference type="InterPro" id="IPR039904">
    <property type="entry name" value="TRANK1"/>
</dbReference>
<dbReference type="GO" id="GO:0016787">
    <property type="term" value="F:hydrolase activity"/>
    <property type="evidence" value="ECO:0007669"/>
    <property type="project" value="UniProtKB-UniRule"/>
</dbReference>
<feature type="binding site" evidence="5">
    <location>
        <begin position="193"/>
        <end position="200"/>
    </location>
    <ligand>
        <name>ATP</name>
        <dbReference type="ChEBI" id="CHEBI:30616"/>
    </ligand>
</feature>
<dbReference type="PROSITE" id="PS51198">
    <property type="entry name" value="UVRD_HELICASE_ATP_BIND"/>
    <property type="match status" value="1"/>
</dbReference>
<reference evidence="8" key="1">
    <citation type="submission" date="2017-08" db="EMBL/GenBank/DDBJ databases">
        <authorList>
            <person name="Varghese N."/>
            <person name="Submissions S."/>
        </authorList>
    </citation>
    <scope>NUCLEOTIDE SEQUENCE [LARGE SCALE GENOMIC DNA]</scope>
    <source>
        <strain evidence="8">JC22</strain>
    </source>
</reference>
<evidence type="ECO:0000256" key="4">
    <source>
        <dbReference type="ARBA" id="ARBA00022840"/>
    </source>
</evidence>
<dbReference type="RefSeq" id="WP_097074825.1">
    <property type="nucleotide sequence ID" value="NZ_OBMQ01000014.1"/>
</dbReference>
<dbReference type="AlphaFoldDB" id="A0A285TP97"/>